<dbReference type="InterPro" id="IPR028082">
    <property type="entry name" value="Peripla_BP_I"/>
</dbReference>
<dbReference type="Proteomes" id="UP000824001">
    <property type="component" value="Unassembled WGS sequence"/>
</dbReference>
<dbReference type="SUPFAM" id="SSF53822">
    <property type="entry name" value="Periplasmic binding protein-like I"/>
    <property type="match status" value="1"/>
</dbReference>
<proteinExistence type="inferred from homology"/>
<evidence type="ECO:0000313" key="7">
    <source>
        <dbReference type="EMBL" id="HIS67450.1"/>
    </source>
</evidence>
<keyword evidence="3 5" id="KW-0732">Signal</keyword>
<evidence type="ECO:0000256" key="4">
    <source>
        <dbReference type="SAM" id="MobiDB-lite"/>
    </source>
</evidence>
<comment type="subcellular location">
    <subcellularLocation>
        <location evidence="1">Cell envelope</location>
    </subcellularLocation>
</comment>
<evidence type="ECO:0000256" key="5">
    <source>
        <dbReference type="SAM" id="SignalP"/>
    </source>
</evidence>
<evidence type="ECO:0000256" key="1">
    <source>
        <dbReference type="ARBA" id="ARBA00004196"/>
    </source>
</evidence>
<evidence type="ECO:0000256" key="3">
    <source>
        <dbReference type="ARBA" id="ARBA00022729"/>
    </source>
</evidence>
<dbReference type="PROSITE" id="PS51257">
    <property type="entry name" value="PROKAR_LIPOPROTEIN"/>
    <property type="match status" value="1"/>
</dbReference>
<organism evidence="7 8">
    <name type="scientific">Candidatus Scatomorpha merdipullorum</name>
    <dbReference type="NCBI Taxonomy" id="2840927"/>
    <lineage>
        <taxon>Bacteria</taxon>
        <taxon>Bacillati</taxon>
        <taxon>Bacillota</taxon>
        <taxon>Clostridia</taxon>
        <taxon>Eubacteriales</taxon>
        <taxon>Candidatus Scatomorpha</taxon>
    </lineage>
</organism>
<reference evidence="7" key="2">
    <citation type="journal article" date="2021" name="PeerJ">
        <title>Extensive microbial diversity within the chicken gut microbiome revealed by metagenomics and culture.</title>
        <authorList>
            <person name="Gilroy R."/>
            <person name="Ravi A."/>
            <person name="Getino M."/>
            <person name="Pursley I."/>
            <person name="Horton D.L."/>
            <person name="Alikhan N.F."/>
            <person name="Baker D."/>
            <person name="Gharbi K."/>
            <person name="Hall N."/>
            <person name="Watson M."/>
            <person name="Adriaenssens E.M."/>
            <person name="Foster-Nyarko E."/>
            <person name="Jarju S."/>
            <person name="Secka A."/>
            <person name="Antonio M."/>
            <person name="Oren A."/>
            <person name="Chaudhuri R.R."/>
            <person name="La Ragione R."/>
            <person name="Hildebrand F."/>
            <person name="Pallen M.J."/>
        </authorList>
    </citation>
    <scope>NUCLEOTIDE SEQUENCE</scope>
    <source>
        <strain evidence="7">ChiHjej10B9-9673</strain>
    </source>
</reference>
<feature type="domain" description="Periplasmic binding protein" evidence="6">
    <location>
        <begin position="58"/>
        <end position="296"/>
    </location>
</feature>
<dbReference type="Pfam" id="PF13407">
    <property type="entry name" value="Peripla_BP_4"/>
    <property type="match status" value="1"/>
</dbReference>
<dbReference type="GO" id="GO:0030246">
    <property type="term" value="F:carbohydrate binding"/>
    <property type="evidence" value="ECO:0007669"/>
    <property type="project" value="UniProtKB-ARBA"/>
</dbReference>
<comment type="caution">
    <text evidence="7">The sequence shown here is derived from an EMBL/GenBank/DDBJ whole genome shotgun (WGS) entry which is preliminary data.</text>
</comment>
<sequence>MKKFLALALALVMVFALAACGEPATEETTPATEPAGEETTPAGEETTPAEGDTILVGFAQVGHESDWRTASTQSAYDVFNADNGYEMVFVDADQDVQKQIEALRNFIQQGVDYIILDPIQATGWDQVLTECEEAGIPVIIIDRTVDDSDKYISWVGSDFTTEGVAAGEWLKAYAEAKNIEELNILVIEGSVGASATLGRTEGFKQVADREGWNIIASQSGDFTEAGGQEVMESYCQSYAGQFNVVICQNDNEAYGAITAMDNAGVTYGVDGDVILVSFDAAKTALGLVQEGKLNACFECNPLAAPFVDEDVIQVMEAGGTPEKEIYMTETWFVAEDILESITVNGEEMPLVQVTDEVLAGRAY</sequence>
<dbReference type="AlphaFoldDB" id="A0A9D1JVD3"/>
<gene>
    <name evidence="7" type="ORF">IAC18_07780</name>
</gene>
<comment type="similarity">
    <text evidence="2">Belongs to the bacterial solute-binding protein 2 family.</text>
</comment>
<dbReference type="CDD" id="cd06309">
    <property type="entry name" value="PBP1_galactofuranose_YtfQ-like"/>
    <property type="match status" value="1"/>
</dbReference>
<evidence type="ECO:0000313" key="8">
    <source>
        <dbReference type="Proteomes" id="UP000824001"/>
    </source>
</evidence>
<feature type="signal peptide" evidence="5">
    <location>
        <begin position="1"/>
        <end position="18"/>
    </location>
</feature>
<evidence type="ECO:0000256" key="2">
    <source>
        <dbReference type="ARBA" id="ARBA00007639"/>
    </source>
</evidence>
<dbReference type="InterPro" id="IPR025997">
    <property type="entry name" value="SBP_2_dom"/>
</dbReference>
<feature type="region of interest" description="Disordered" evidence="4">
    <location>
        <begin position="25"/>
        <end position="49"/>
    </location>
</feature>
<protein>
    <submittedName>
        <fullName evidence="7">ABC transporter substrate-binding protein</fullName>
    </submittedName>
</protein>
<name>A0A9D1JVD3_9FIRM</name>
<dbReference type="PANTHER" id="PTHR46847:SF3">
    <property type="entry name" value="GALACTOFURANOSE-BINDING PROTEIN YTFQ"/>
    <property type="match status" value="1"/>
</dbReference>
<dbReference type="GO" id="GO:0030313">
    <property type="term" value="C:cell envelope"/>
    <property type="evidence" value="ECO:0007669"/>
    <property type="project" value="UniProtKB-SubCell"/>
</dbReference>
<accession>A0A9D1JVD3</accession>
<dbReference type="EMBL" id="DVJK01000219">
    <property type="protein sequence ID" value="HIS67450.1"/>
    <property type="molecule type" value="Genomic_DNA"/>
</dbReference>
<dbReference type="PANTHER" id="PTHR46847">
    <property type="entry name" value="D-ALLOSE-BINDING PERIPLASMIC PROTEIN-RELATED"/>
    <property type="match status" value="1"/>
</dbReference>
<reference evidence="7" key="1">
    <citation type="submission" date="2020-10" db="EMBL/GenBank/DDBJ databases">
        <authorList>
            <person name="Gilroy R."/>
        </authorList>
    </citation>
    <scope>NUCLEOTIDE SEQUENCE</scope>
    <source>
        <strain evidence="7">ChiHjej10B9-9673</strain>
    </source>
</reference>
<dbReference type="Gene3D" id="3.40.50.2300">
    <property type="match status" value="2"/>
</dbReference>
<evidence type="ECO:0000259" key="6">
    <source>
        <dbReference type="Pfam" id="PF13407"/>
    </source>
</evidence>
<feature type="chain" id="PRO_5038866559" evidence="5">
    <location>
        <begin position="19"/>
        <end position="363"/>
    </location>
</feature>